<dbReference type="Proteomes" id="UP000623067">
    <property type="component" value="Unassembled WGS sequence"/>
</dbReference>
<evidence type="ECO:0000256" key="1">
    <source>
        <dbReference type="SAM" id="SignalP"/>
    </source>
</evidence>
<name>A0A916WZ11_9SPHN</name>
<sequence>MRLTAVATGVALSAGLGAFAGLDATRDIPGVYRLGPSFDRPAPPDDGEISMARVLPPQWPENDGLSRDAAM</sequence>
<dbReference type="EMBL" id="BMIH01000005">
    <property type="protein sequence ID" value="GGB40650.1"/>
    <property type="molecule type" value="Genomic_DNA"/>
</dbReference>
<dbReference type="RefSeq" id="WP_188660358.1">
    <property type="nucleotide sequence ID" value="NZ_BMIH01000005.1"/>
</dbReference>
<organism evidence="2 3">
    <name type="scientific">Sphingomonas metalli</name>
    <dbReference type="NCBI Taxonomy" id="1779358"/>
    <lineage>
        <taxon>Bacteria</taxon>
        <taxon>Pseudomonadati</taxon>
        <taxon>Pseudomonadota</taxon>
        <taxon>Alphaproteobacteria</taxon>
        <taxon>Sphingomonadales</taxon>
        <taxon>Sphingomonadaceae</taxon>
        <taxon>Sphingomonas</taxon>
    </lineage>
</organism>
<reference evidence="2" key="1">
    <citation type="journal article" date="2014" name="Int. J. Syst. Evol. Microbiol.">
        <title>Complete genome sequence of Corynebacterium casei LMG S-19264T (=DSM 44701T), isolated from a smear-ripened cheese.</title>
        <authorList>
            <consortium name="US DOE Joint Genome Institute (JGI-PGF)"/>
            <person name="Walter F."/>
            <person name="Albersmeier A."/>
            <person name="Kalinowski J."/>
            <person name="Ruckert C."/>
        </authorList>
    </citation>
    <scope>NUCLEOTIDE SEQUENCE</scope>
    <source>
        <strain evidence="2">CGMCC 1.15330</strain>
    </source>
</reference>
<evidence type="ECO:0000313" key="3">
    <source>
        <dbReference type="Proteomes" id="UP000623067"/>
    </source>
</evidence>
<protein>
    <submittedName>
        <fullName evidence="2">Uncharacterized protein</fullName>
    </submittedName>
</protein>
<evidence type="ECO:0000313" key="2">
    <source>
        <dbReference type="EMBL" id="GGB40650.1"/>
    </source>
</evidence>
<gene>
    <name evidence="2" type="ORF">GCM10011380_32640</name>
</gene>
<feature type="chain" id="PRO_5037139612" evidence="1">
    <location>
        <begin position="21"/>
        <end position="71"/>
    </location>
</feature>
<keyword evidence="1" id="KW-0732">Signal</keyword>
<feature type="signal peptide" evidence="1">
    <location>
        <begin position="1"/>
        <end position="20"/>
    </location>
</feature>
<reference evidence="2" key="2">
    <citation type="submission" date="2020-09" db="EMBL/GenBank/DDBJ databases">
        <authorList>
            <person name="Sun Q."/>
            <person name="Zhou Y."/>
        </authorList>
    </citation>
    <scope>NUCLEOTIDE SEQUENCE</scope>
    <source>
        <strain evidence="2">CGMCC 1.15330</strain>
    </source>
</reference>
<comment type="caution">
    <text evidence="2">The sequence shown here is derived from an EMBL/GenBank/DDBJ whole genome shotgun (WGS) entry which is preliminary data.</text>
</comment>
<keyword evidence="3" id="KW-1185">Reference proteome</keyword>
<proteinExistence type="predicted"/>
<dbReference type="AlphaFoldDB" id="A0A916WZ11"/>
<accession>A0A916WZ11</accession>